<evidence type="ECO:0000256" key="8">
    <source>
        <dbReference type="ARBA" id="ARBA00022989"/>
    </source>
</evidence>
<feature type="transmembrane region" description="Helical" evidence="11">
    <location>
        <begin position="432"/>
        <end position="450"/>
    </location>
</feature>
<dbReference type="InterPro" id="IPR008915">
    <property type="entry name" value="Peptidase_M50"/>
</dbReference>
<evidence type="ECO:0000313" key="13">
    <source>
        <dbReference type="EMBL" id="BAZ94453.1"/>
    </source>
</evidence>
<comment type="cofactor">
    <cofactor evidence="1 11">
        <name>Zn(2+)</name>
        <dbReference type="ChEBI" id="CHEBI:29105"/>
    </cofactor>
</comment>
<keyword evidence="5 11" id="KW-0812">Transmembrane</keyword>
<evidence type="ECO:0000256" key="6">
    <source>
        <dbReference type="ARBA" id="ARBA00022801"/>
    </source>
</evidence>
<dbReference type="GO" id="GO:0046872">
    <property type="term" value="F:metal ion binding"/>
    <property type="evidence" value="ECO:0007669"/>
    <property type="project" value="UniProtKB-KW"/>
</dbReference>
<dbReference type="PROSITE" id="PS50106">
    <property type="entry name" value="PDZ"/>
    <property type="match status" value="1"/>
</dbReference>
<dbReference type="InterPro" id="IPR036034">
    <property type="entry name" value="PDZ_sf"/>
</dbReference>
<dbReference type="RefSeq" id="WP_096366542.1">
    <property type="nucleotide sequence ID" value="NZ_AP018052.1"/>
</dbReference>
<keyword evidence="6 11" id="KW-0378">Hydrolase</keyword>
<dbReference type="GO" id="GO:0006508">
    <property type="term" value="P:proteolysis"/>
    <property type="evidence" value="ECO:0007669"/>
    <property type="project" value="UniProtKB-KW"/>
</dbReference>
<feature type="transmembrane region" description="Helical" evidence="11">
    <location>
        <begin position="95"/>
        <end position="120"/>
    </location>
</feature>
<evidence type="ECO:0000259" key="12">
    <source>
        <dbReference type="PROSITE" id="PS50106"/>
    </source>
</evidence>
<evidence type="ECO:0000256" key="5">
    <source>
        <dbReference type="ARBA" id="ARBA00022692"/>
    </source>
</evidence>
<feature type="transmembrane region" description="Helical" evidence="11">
    <location>
        <begin position="6"/>
        <end position="29"/>
    </location>
</feature>
<gene>
    <name evidence="13" type="ORF">FOKN1_2073</name>
</gene>
<evidence type="ECO:0000313" key="14">
    <source>
        <dbReference type="Proteomes" id="UP000218765"/>
    </source>
</evidence>
<dbReference type="SMART" id="SM00228">
    <property type="entry name" value="PDZ"/>
    <property type="match status" value="2"/>
</dbReference>
<dbReference type="SUPFAM" id="SSF50156">
    <property type="entry name" value="PDZ domain-like"/>
    <property type="match status" value="2"/>
</dbReference>
<dbReference type="CDD" id="cd06163">
    <property type="entry name" value="S2P-M50_PDZ_RseP-like"/>
    <property type="match status" value="1"/>
</dbReference>
<evidence type="ECO:0000256" key="9">
    <source>
        <dbReference type="ARBA" id="ARBA00023049"/>
    </source>
</evidence>
<keyword evidence="14" id="KW-1185">Reference proteome</keyword>
<evidence type="ECO:0000256" key="4">
    <source>
        <dbReference type="ARBA" id="ARBA00022670"/>
    </source>
</evidence>
<dbReference type="GO" id="GO:0004222">
    <property type="term" value="F:metalloendopeptidase activity"/>
    <property type="evidence" value="ECO:0007669"/>
    <property type="project" value="InterPro"/>
</dbReference>
<dbReference type="Pfam" id="PF02163">
    <property type="entry name" value="Peptidase_M50"/>
    <property type="match status" value="1"/>
</dbReference>
<keyword evidence="9 11" id="KW-0482">Metalloprotease</keyword>
<dbReference type="InterPro" id="IPR001478">
    <property type="entry name" value="PDZ"/>
</dbReference>
<dbReference type="EC" id="3.4.24.-" evidence="11"/>
<dbReference type="PANTHER" id="PTHR42837">
    <property type="entry name" value="REGULATOR OF SIGMA-E PROTEASE RSEP"/>
    <property type="match status" value="1"/>
</dbReference>
<dbReference type="CDD" id="cd23081">
    <property type="entry name" value="cpPDZ_EcRseP-like"/>
    <property type="match status" value="1"/>
</dbReference>
<evidence type="ECO:0000256" key="10">
    <source>
        <dbReference type="ARBA" id="ARBA00023136"/>
    </source>
</evidence>
<evidence type="ECO:0000256" key="7">
    <source>
        <dbReference type="ARBA" id="ARBA00022833"/>
    </source>
</evidence>
<comment type="subcellular location">
    <subcellularLocation>
        <location evidence="2">Membrane</location>
        <topology evidence="2">Multi-pass membrane protein</topology>
    </subcellularLocation>
</comment>
<name>A0A1Z4VSI3_9GAMM</name>
<evidence type="ECO:0000256" key="1">
    <source>
        <dbReference type="ARBA" id="ARBA00001947"/>
    </source>
</evidence>
<keyword evidence="10 11" id="KW-0472">Membrane</keyword>
<evidence type="ECO:0000256" key="11">
    <source>
        <dbReference type="RuleBase" id="RU362031"/>
    </source>
</evidence>
<evidence type="ECO:0000256" key="2">
    <source>
        <dbReference type="ARBA" id="ARBA00004141"/>
    </source>
</evidence>
<dbReference type="GO" id="GO:0016020">
    <property type="term" value="C:membrane"/>
    <property type="evidence" value="ECO:0007669"/>
    <property type="project" value="UniProtKB-SubCell"/>
</dbReference>
<organism evidence="13 14">
    <name type="scientific">Thiohalobacter thiocyanaticus</name>
    <dbReference type="NCBI Taxonomy" id="585455"/>
    <lineage>
        <taxon>Bacteria</taxon>
        <taxon>Pseudomonadati</taxon>
        <taxon>Pseudomonadota</taxon>
        <taxon>Gammaproteobacteria</taxon>
        <taxon>Thiohalobacterales</taxon>
        <taxon>Thiohalobacteraceae</taxon>
        <taxon>Thiohalobacter</taxon>
    </lineage>
</organism>
<dbReference type="Gene3D" id="2.30.42.10">
    <property type="match status" value="2"/>
</dbReference>
<sequence length="454" mass="49185">MNGILFTIAAFVVAIGLLVTVHEFGHFWVARRMGVKVLRFSIGFGKPLWSRRWGTDRTEFVIAAIPLGGYVKMLDEREAPVPERELGRAFNRKPVLARIAVVAAGPLFNFLFAILAYWFLFVSGVPGLKPVIDTPPPGSPAAEAGLVQQDRLLSIDGRDIPSWNEAMIALLDGALDARQLNLQVASPAGDIRSLTLDLGQVAGLLDRGDITDKLGLLPWRPALPPVMAEILPGSPAERAGLQPGDRVIEANGEPIATWSDWVDFVSARPAKIIDTLIERDGERLQIKLIPERKQVEDAVIGRIGAGPEIPPGYGEDLRTTVRYGPLDSAGRSLARTGEMSVLMLRTLWKMLIGQASVENISGPLTIAQYAGQTASIGLTAFVGLLALVSISLGVLNLLPIPVLDGGHLMYYLIELLRGRPVSEQTEALGQRIGLALLLALMTLAIFNDFARLLR</sequence>
<dbReference type="InterPro" id="IPR041489">
    <property type="entry name" value="PDZ_6"/>
</dbReference>
<dbReference type="InterPro" id="IPR004387">
    <property type="entry name" value="Pept_M50_Zn"/>
</dbReference>
<feature type="domain" description="PDZ" evidence="12">
    <location>
        <begin position="226"/>
        <end position="292"/>
    </location>
</feature>
<keyword evidence="11" id="KW-0479">Metal-binding</keyword>
<keyword evidence="7 11" id="KW-0862">Zinc</keyword>
<dbReference type="Pfam" id="PF17820">
    <property type="entry name" value="PDZ_6"/>
    <property type="match status" value="1"/>
</dbReference>
<dbReference type="NCBIfam" id="TIGR00054">
    <property type="entry name" value="RIP metalloprotease RseP"/>
    <property type="match status" value="1"/>
</dbReference>
<evidence type="ECO:0000256" key="3">
    <source>
        <dbReference type="ARBA" id="ARBA00007931"/>
    </source>
</evidence>
<proteinExistence type="inferred from homology"/>
<dbReference type="OrthoDB" id="9782003at2"/>
<dbReference type="Proteomes" id="UP000218765">
    <property type="component" value="Chromosome"/>
</dbReference>
<keyword evidence="8 11" id="KW-1133">Transmembrane helix</keyword>
<dbReference type="PANTHER" id="PTHR42837:SF2">
    <property type="entry name" value="MEMBRANE METALLOPROTEASE ARASP2, CHLOROPLASTIC-RELATED"/>
    <property type="match status" value="1"/>
</dbReference>
<dbReference type="KEGG" id="ttc:FOKN1_2073"/>
<dbReference type="AlphaFoldDB" id="A0A1Z4VSI3"/>
<reference evidence="13 14" key="1">
    <citation type="submission" date="2017-05" db="EMBL/GenBank/DDBJ databases">
        <title>Thiocyanate degradation by Thiohalobacter thiocyanaticus FOKN1.</title>
        <authorList>
            <person name="Oshiki M."/>
            <person name="Fukushima T."/>
            <person name="Kawano S."/>
            <person name="Nakagawa J."/>
        </authorList>
    </citation>
    <scope>NUCLEOTIDE SEQUENCE [LARGE SCALE GENOMIC DNA]</scope>
    <source>
        <strain evidence="13 14">FOKN1</strain>
    </source>
</reference>
<comment type="similarity">
    <text evidence="3 11">Belongs to the peptidase M50B family.</text>
</comment>
<dbReference type="EMBL" id="AP018052">
    <property type="protein sequence ID" value="BAZ94453.1"/>
    <property type="molecule type" value="Genomic_DNA"/>
</dbReference>
<protein>
    <recommendedName>
        <fullName evidence="11">Zinc metalloprotease</fullName>
        <ecNumber evidence="11">3.4.24.-</ecNumber>
    </recommendedName>
</protein>
<keyword evidence="4 13" id="KW-0645">Protease</keyword>
<accession>A0A1Z4VSI3</accession>